<evidence type="ECO:0000256" key="7">
    <source>
        <dbReference type="ARBA" id="ARBA00023098"/>
    </source>
</evidence>
<keyword evidence="5" id="KW-0560">Oxidoreductase</keyword>
<evidence type="ECO:0000256" key="1">
    <source>
        <dbReference type="ARBA" id="ARBA00022490"/>
    </source>
</evidence>
<evidence type="ECO:0000256" key="2">
    <source>
        <dbReference type="ARBA" id="ARBA00022516"/>
    </source>
</evidence>
<dbReference type="Gene3D" id="3.40.50.1970">
    <property type="match status" value="1"/>
</dbReference>
<keyword evidence="1" id="KW-0963">Cytoplasm</keyword>
<proteinExistence type="predicted"/>
<evidence type="ECO:0000256" key="6">
    <source>
        <dbReference type="ARBA" id="ARBA00023027"/>
    </source>
</evidence>
<dbReference type="Pfam" id="PF13685">
    <property type="entry name" value="Fe-ADH_2"/>
    <property type="match status" value="1"/>
</dbReference>
<keyword evidence="8" id="KW-0594">Phospholipid biosynthesis</keyword>
<evidence type="ECO:0000313" key="11">
    <source>
        <dbReference type="Proteomes" id="UP001527882"/>
    </source>
</evidence>
<evidence type="ECO:0000256" key="4">
    <source>
        <dbReference type="ARBA" id="ARBA00022857"/>
    </source>
</evidence>
<reference evidence="10 11" key="1">
    <citation type="submission" date="2022-12" db="EMBL/GenBank/DDBJ databases">
        <title>Draft genome sequence of Paenibacillus sp. dW9.</title>
        <authorList>
            <person name="Choi E.-W."/>
            <person name="Kim D.-U."/>
        </authorList>
    </citation>
    <scope>NUCLEOTIDE SEQUENCE [LARGE SCALE GENOMIC DNA]</scope>
    <source>
        <strain evidence="11">dW9</strain>
    </source>
</reference>
<keyword evidence="9" id="KW-1208">Phospholipid metabolism</keyword>
<evidence type="ECO:0000256" key="9">
    <source>
        <dbReference type="ARBA" id="ARBA00023264"/>
    </source>
</evidence>
<name>A0ABT4Q8T3_9BACL</name>
<evidence type="ECO:0000256" key="3">
    <source>
        <dbReference type="ARBA" id="ARBA00022723"/>
    </source>
</evidence>
<accession>A0ABT4Q8T3</accession>
<keyword evidence="6" id="KW-0520">NAD</keyword>
<evidence type="ECO:0000256" key="5">
    <source>
        <dbReference type="ARBA" id="ARBA00023002"/>
    </source>
</evidence>
<keyword evidence="2" id="KW-0444">Lipid biosynthesis</keyword>
<sequence length="448" mass="48191">MTEQLMEEAGRIEPWLGRTFVCVCGETHRVPLRKVVLERGALAALPAYAQERGLRELLLVCDRRTAEAAGQALLERCTEARLQAKLYVLADDEHGELAADERAIVQLLLHMDASAQGLVAVGAGTLHDIVRFAAHRTGRAFLSVPTAPSVDGFASVGAPLIVGGFKQTVPACAPEAIFADLEVLASAPRPMIAAGFGDMLGKYTSLADWELGRLLLDEPVCELAAEMTRRGLGLCVDHAGEIAAGSEVGLRRLMEGLILSGISMLIVGHSRPASGAEHHLSHYWEMRFLQEGRRALLHGAKVGAAAVIMGGYYASTAKLSPGEVRTAVERRLADPASYDPAAAVTAIREGYGGIASSVLAENAAELDPVRRRAQLELIGGRLVSRWDAVRDVCRRVPEPERLAALLAASGGRTTPEQLGIGPGLVEDSLRFAKYVRSRYTILRLQEWF</sequence>
<comment type="caution">
    <text evidence="10">The sequence shown here is derived from an EMBL/GenBank/DDBJ whole genome shotgun (WGS) entry which is preliminary data.</text>
</comment>
<organism evidence="10 11">
    <name type="scientific">Paenibacillus gyeongsangnamensis</name>
    <dbReference type="NCBI Taxonomy" id="3388067"/>
    <lineage>
        <taxon>Bacteria</taxon>
        <taxon>Bacillati</taxon>
        <taxon>Bacillota</taxon>
        <taxon>Bacilli</taxon>
        <taxon>Bacillales</taxon>
        <taxon>Paenibacillaceae</taxon>
        <taxon>Paenibacillus</taxon>
    </lineage>
</organism>
<keyword evidence="3" id="KW-0479">Metal-binding</keyword>
<dbReference type="Gene3D" id="1.20.1090.10">
    <property type="entry name" value="Dehydroquinate synthase-like - alpha domain"/>
    <property type="match status" value="1"/>
</dbReference>
<dbReference type="InterPro" id="IPR016205">
    <property type="entry name" value="Glycerol_DH"/>
</dbReference>
<dbReference type="RefSeq" id="WP_269881776.1">
    <property type="nucleotide sequence ID" value="NZ_JAQAGZ010000007.1"/>
</dbReference>
<dbReference type="PANTHER" id="PTHR43616">
    <property type="entry name" value="GLYCEROL DEHYDROGENASE"/>
    <property type="match status" value="1"/>
</dbReference>
<dbReference type="PANTHER" id="PTHR43616:SF5">
    <property type="entry name" value="GLYCEROL DEHYDROGENASE 1"/>
    <property type="match status" value="1"/>
</dbReference>
<keyword evidence="7" id="KW-0443">Lipid metabolism</keyword>
<dbReference type="EMBL" id="JAQAGZ010000007">
    <property type="protein sequence ID" value="MCZ8513285.1"/>
    <property type="molecule type" value="Genomic_DNA"/>
</dbReference>
<keyword evidence="11" id="KW-1185">Reference proteome</keyword>
<dbReference type="InterPro" id="IPR032837">
    <property type="entry name" value="G1PDH"/>
</dbReference>
<dbReference type="SUPFAM" id="SSF56796">
    <property type="entry name" value="Dehydroquinate synthase-like"/>
    <property type="match status" value="1"/>
</dbReference>
<dbReference type="Proteomes" id="UP001527882">
    <property type="component" value="Unassembled WGS sequence"/>
</dbReference>
<keyword evidence="4" id="KW-0521">NADP</keyword>
<gene>
    <name evidence="10" type="ORF">O9H85_12790</name>
</gene>
<evidence type="ECO:0000313" key="10">
    <source>
        <dbReference type="EMBL" id="MCZ8513285.1"/>
    </source>
</evidence>
<evidence type="ECO:0000256" key="8">
    <source>
        <dbReference type="ARBA" id="ARBA00023209"/>
    </source>
</evidence>
<protein>
    <submittedName>
        <fullName evidence="10">Sn-glycerol-1-phosphate dehydrogenase</fullName>
    </submittedName>
</protein>
<dbReference type="CDD" id="cd08175">
    <property type="entry name" value="G1PDH"/>
    <property type="match status" value="1"/>
</dbReference>